<evidence type="ECO:0000313" key="3">
    <source>
        <dbReference type="Proteomes" id="UP001597322"/>
    </source>
</evidence>
<feature type="chain" id="PRO_5047462686" evidence="1">
    <location>
        <begin position="21"/>
        <end position="182"/>
    </location>
</feature>
<proteinExistence type="predicted"/>
<name>A0ABW4M4P1_9HYPH</name>
<evidence type="ECO:0000256" key="1">
    <source>
        <dbReference type="SAM" id="SignalP"/>
    </source>
</evidence>
<sequence>MLLRSLFIGLIFAASSLGSAIDVSARQVRYEVKSQPLTQVIDVLADLSGTPAQKLGEIPGKIENWIADGDGLAVFQQLAKDANLFLAYDGSRVIIASRTDTKTTILPLGNYDWPSAQAVVKSLYPIMPKDTLRFDAKAGVLSVRGPAVFNDTIAAILARPQNTTVKVIRGGNVQDLDLQQKR</sequence>
<organism evidence="2 3">
    <name type="scientific">Rhizobium helianthi</name>
    <dbReference type="NCBI Taxonomy" id="1132695"/>
    <lineage>
        <taxon>Bacteria</taxon>
        <taxon>Pseudomonadati</taxon>
        <taxon>Pseudomonadota</taxon>
        <taxon>Alphaproteobacteria</taxon>
        <taxon>Hyphomicrobiales</taxon>
        <taxon>Rhizobiaceae</taxon>
        <taxon>Rhizobium/Agrobacterium group</taxon>
        <taxon>Rhizobium</taxon>
    </lineage>
</organism>
<protein>
    <submittedName>
        <fullName evidence="2">Uncharacterized protein</fullName>
    </submittedName>
</protein>
<keyword evidence="1" id="KW-0732">Signal</keyword>
<evidence type="ECO:0000313" key="2">
    <source>
        <dbReference type="EMBL" id="MFD1745606.1"/>
    </source>
</evidence>
<dbReference type="RefSeq" id="WP_377399585.1">
    <property type="nucleotide sequence ID" value="NZ_JBHUEQ010000015.1"/>
</dbReference>
<comment type="caution">
    <text evidence="2">The sequence shown here is derived from an EMBL/GenBank/DDBJ whole genome shotgun (WGS) entry which is preliminary data.</text>
</comment>
<feature type="signal peptide" evidence="1">
    <location>
        <begin position="1"/>
        <end position="20"/>
    </location>
</feature>
<accession>A0ABW4M4P1</accession>
<dbReference type="EMBL" id="JBHUEQ010000015">
    <property type="protein sequence ID" value="MFD1745606.1"/>
    <property type="molecule type" value="Genomic_DNA"/>
</dbReference>
<dbReference type="Gene3D" id="3.55.50.30">
    <property type="match status" value="1"/>
</dbReference>
<dbReference type="Proteomes" id="UP001597322">
    <property type="component" value="Unassembled WGS sequence"/>
</dbReference>
<reference evidence="3" key="1">
    <citation type="journal article" date="2019" name="Int. J. Syst. Evol. Microbiol.">
        <title>The Global Catalogue of Microorganisms (GCM) 10K type strain sequencing project: providing services to taxonomists for standard genome sequencing and annotation.</title>
        <authorList>
            <consortium name="The Broad Institute Genomics Platform"/>
            <consortium name="The Broad Institute Genome Sequencing Center for Infectious Disease"/>
            <person name="Wu L."/>
            <person name="Ma J."/>
        </authorList>
    </citation>
    <scope>NUCLEOTIDE SEQUENCE [LARGE SCALE GENOMIC DNA]</scope>
    <source>
        <strain evidence="3">CG52</strain>
    </source>
</reference>
<keyword evidence="3" id="KW-1185">Reference proteome</keyword>
<gene>
    <name evidence="2" type="ORF">ACFSE1_09060</name>
</gene>